<proteinExistence type="predicted"/>
<name>A0A2M9HGG2_9BIFI</name>
<dbReference type="EMBL" id="PEBK01000002">
    <property type="protein sequence ID" value="PJM75902.1"/>
    <property type="molecule type" value="Genomic_DNA"/>
</dbReference>
<reference evidence="1 2" key="1">
    <citation type="submission" date="2017-10" db="EMBL/GenBank/DDBJ databases">
        <title>Draft genome sequences of strains TRE 1, TRE 9, TRE H and TRI 7, isolated from tamarins, belonging to four potential novel Bifidobacterium species.</title>
        <authorList>
            <person name="Mattarelli P."/>
            <person name="Modesto M."/>
            <person name="Puglisi E."/>
            <person name="Morelli L."/>
            <person name="Spezio C."/>
            <person name="Bonetti A."/>
            <person name="Sandri C."/>
        </authorList>
    </citation>
    <scope>NUCLEOTIDE SEQUENCE [LARGE SCALE GENOMIC DNA]</scope>
    <source>
        <strain evidence="2">TRI7</strain>
    </source>
</reference>
<dbReference type="RefSeq" id="WP_100512436.1">
    <property type="nucleotide sequence ID" value="NZ_JAFEJQ010000009.1"/>
</dbReference>
<gene>
    <name evidence="1" type="ORF">CSQ87_03340</name>
</gene>
<keyword evidence="2" id="KW-1185">Reference proteome</keyword>
<protein>
    <submittedName>
        <fullName evidence="1">Uncharacterized protein</fullName>
    </submittedName>
</protein>
<organism evidence="1 2">
    <name type="scientific">Bifidobacterium simiarum</name>
    <dbReference type="NCBI Taxonomy" id="2045441"/>
    <lineage>
        <taxon>Bacteria</taxon>
        <taxon>Bacillati</taxon>
        <taxon>Actinomycetota</taxon>
        <taxon>Actinomycetes</taxon>
        <taxon>Bifidobacteriales</taxon>
        <taxon>Bifidobacteriaceae</taxon>
        <taxon>Bifidobacterium</taxon>
    </lineage>
</organism>
<evidence type="ECO:0000313" key="1">
    <source>
        <dbReference type="EMBL" id="PJM75902.1"/>
    </source>
</evidence>
<dbReference type="OrthoDB" id="3237719at2"/>
<dbReference type="AlphaFoldDB" id="A0A2M9HGG2"/>
<evidence type="ECO:0000313" key="2">
    <source>
        <dbReference type="Proteomes" id="UP000231451"/>
    </source>
</evidence>
<accession>A0A2M9HGG2</accession>
<dbReference type="Proteomes" id="UP000231451">
    <property type="component" value="Unassembled WGS sequence"/>
</dbReference>
<comment type="caution">
    <text evidence="1">The sequence shown here is derived from an EMBL/GenBank/DDBJ whole genome shotgun (WGS) entry which is preliminary data.</text>
</comment>
<sequence>MRIHVLGRIHERHPQLVEEDVVTAFRSVMADAERTDGAWMAVGLDGRGRNVEMLYRVNGEDVVIYHAFTPPTKKFLKEISQLRSKR</sequence>